<evidence type="ECO:0000313" key="1">
    <source>
        <dbReference type="EMBL" id="GFS34607.1"/>
    </source>
</evidence>
<sequence length="199" mass="22093">MLKAKKLCLSQYKYVEWVLERFNIKDAKLASTPLASHFKLSKSSCPSSKEEREEVEAGPYSSVLESLMSAMDAAMISKLKKELSKISMLNGCSKRFNAKDAKPASTLLASHFKLSKSSCPSSKEEREEVEAGPYSSVLESLMSSMVCTRLVIAQAVGIVSILSRFLSNPWKEYLEGVKWILRYLKGTSKLCLSFGGELN</sequence>
<accession>A0A7J0DG37</accession>
<dbReference type="Proteomes" id="UP000585474">
    <property type="component" value="Unassembled WGS sequence"/>
</dbReference>
<organism evidence="1 2">
    <name type="scientific">Actinidia rufa</name>
    <dbReference type="NCBI Taxonomy" id="165716"/>
    <lineage>
        <taxon>Eukaryota</taxon>
        <taxon>Viridiplantae</taxon>
        <taxon>Streptophyta</taxon>
        <taxon>Embryophyta</taxon>
        <taxon>Tracheophyta</taxon>
        <taxon>Spermatophyta</taxon>
        <taxon>Magnoliopsida</taxon>
        <taxon>eudicotyledons</taxon>
        <taxon>Gunneridae</taxon>
        <taxon>Pentapetalae</taxon>
        <taxon>asterids</taxon>
        <taxon>Ericales</taxon>
        <taxon>Actinidiaceae</taxon>
        <taxon>Actinidia</taxon>
    </lineage>
</organism>
<comment type="caution">
    <text evidence="1">The sequence shown here is derived from an EMBL/GenBank/DDBJ whole genome shotgun (WGS) entry which is preliminary data.</text>
</comment>
<keyword evidence="2" id="KW-1185">Reference proteome</keyword>
<reference evidence="2" key="1">
    <citation type="submission" date="2019-07" db="EMBL/GenBank/DDBJ databases">
        <title>De Novo Assembly of kiwifruit Actinidia rufa.</title>
        <authorList>
            <person name="Sugita-Konishi S."/>
            <person name="Sato K."/>
            <person name="Mori E."/>
            <person name="Abe Y."/>
            <person name="Kisaki G."/>
            <person name="Hamano K."/>
            <person name="Suezawa K."/>
            <person name="Otani M."/>
            <person name="Fukuda T."/>
            <person name="Manabe T."/>
            <person name="Gomi K."/>
            <person name="Tabuchi M."/>
            <person name="Akimitsu K."/>
            <person name="Kataoka I."/>
        </authorList>
    </citation>
    <scope>NUCLEOTIDE SEQUENCE [LARGE SCALE GENOMIC DNA]</scope>
    <source>
        <strain evidence="2">cv. Fuchu</strain>
    </source>
</reference>
<name>A0A7J0DG37_9ERIC</name>
<gene>
    <name evidence="1" type="ORF">Acr_00g0034790</name>
</gene>
<protein>
    <submittedName>
        <fullName evidence="1">Uncharacterized protein</fullName>
    </submittedName>
</protein>
<dbReference type="EMBL" id="BJWL01000214">
    <property type="protein sequence ID" value="GFS34607.1"/>
    <property type="molecule type" value="Genomic_DNA"/>
</dbReference>
<evidence type="ECO:0000313" key="2">
    <source>
        <dbReference type="Proteomes" id="UP000585474"/>
    </source>
</evidence>
<dbReference type="AlphaFoldDB" id="A0A7J0DG37"/>
<proteinExistence type="predicted"/>
<dbReference type="OrthoDB" id="413760at2759"/>